<proteinExistence type="predicted"/>
<feature type="chain" id="PRO_5009312427" evidence="1">
    <location>
        <begin position="24"/>
        <end position="218"/>
    </location>
</feature>
<dbReference type="Gene3D" id="1.20.120.1100">
    <property type="match status" value="1"/>
</dbReference>
<dbReference type="Proteomes" id="UP000095287">
    <property type="component" value="Unplaced"/>
</dbReference>
<dbReference type="AlphaFoldDB" id="A0A1I7YP94"/>
<keyword evidence="1" id="KW-0732">Signal</keyword>
<keyword evidence="2" id="KW-1185">Reference proteome</keyword>
<evidence type="ECO:0000313" key="2">
    <source>
        <dbReference type="Proteomes" id="UP000095287"/>
    </source>
</evidence>
<sequence>MLRPAVACLFLAVAVSTAPLVENVGTMCFPRPMGMFPDDFENPGRLSHISETITILNLMMNHRFAPFLSTLTEQDRQSAKLNFLEVSKPEQPKKLGTEAKVYLNETLHYMSLKPGSEQFREEIPKLLARYKALSAEAKADLSENFDEHTKKIHFYTFYLKLDSFLRQLNLVRFNSDVSAEPEDVGKLFGKKNERGQFILPTVYQELFAHTSASYKTRK</sequence>
<protein>
    <submittedName>
        <fullName evidence="3">Fatty-acid and retinol-binding protein 1</fullName>
    </submittedName>
</protein>
<organism evidence="2 3">
    <name type="scientific">Steinernema glaseri</name>
    <dbReference type="NCBI Taxonomy" id="37863"/>
    <lineage>
        <taxon>Eukaryota</taxon>
        <taxon>Metazoa</taxon>
        <taxon>Ecdysozoa</taxon>
        <taxon>Nematoda</taxon>
        <taxon>Chromadorea</taxon>
        <taxon>Rhabditida</taxon>
        <taxon>Tylenchina</taxon>
        <taxon>Panagrolaimomorpha</taxon>
        <taxon>Strongyloidoidea</taxon>
        <taxon>Steinernematidae</taxon>
        <taxon>Steinernema</taxon>
    </lineage>
</organism>
<evidence type="ECO:0000256" key="1">
    <source>
        <dbReference type="SAM" id="SignalP"/>
    </source>
</evidence>
<feature type="signal peptide" evidence="1">
    <location>
        <begin position="1"/>
        <end position="23"/>
    </location>
</feature>
<evidence type="ECO:0000313" key="3">
    <source>
        <dbReference type="WBParaSite" id="L893_g18430.t1"/>
    </source>
</evidence>
<reference evidence="3" key="1">
    <citation type="submission" date="2016-11" db="UniProtKB">
        <authorList>
            <consortium name="WormBaseParasite"/>
        </authorList>
    </citation>
    <scope>IDENTIFICATION</scope>
</reference>
<name>A0A1I7YP94_9BILA</name>
<accession>A0A1I7YP94</accession>
<dbReference type="WBParaSite" id="L893_g18430.t1">
    <property type="protein sequence ID" value="L893_g18430.t1"/>
    <property type="gene ID" value="L893_g18430"/>
</dbReference>